<dbReference type="Proteomes" id="UP001302602">
    <property type="component" value="Unassembled WGS sequence"/>
</dbReference>
<keyword evidence="5 9" id="KW-0010">Activator</keyword>
<comment type="caution">
    <text evidence="11">The sequence shown here is derived from an EMBL/GenBank/DDBJ whole genome shotgun (WGS) entry which is preliminary data.</text>
</comment>
<accession>A0AAN6Z414</accession>
<dbReference type="AlphaFoldDB" id="A0AAN6Z414"/>
<evidence type="ECO:0000256" key="1">
    <source>
        <dbReference type="ARBA" id="ARBA00004123"/>
    </source>
</evidence>
<evidence type="ECO:0000256" key="2">
    <source>
        <dbReference type="ARBA" id="ARBA00005389"/>
    </source>
</evidence>
<feature type="compositionally biased region" description="Low complexity" evidence="10">
    <location>
        <begin position="160"/>
        <end position="169"/>
    </location>
</feature>
<keyword evidence="7 9" id="KW-0539">Nucleus</keyword>
<sequence>MAPINSDLQNVQEEVKNVIQDLFQILVQVSNYDALGRPTREPLAQDFQTLDETLRTLHATALSASTTSNGADKAIPEPLIHYVENGRNPDIYTREFVELVRRMNQLARGKTHAFRDFRDVLAREMSIALPELRADVGRVLEATGGATPESENVEGEERGQGQQSQQPQQ</sequence>
<reference evidence="11" key="2">
    <citation type="submission" date="2023-05" db="EMBL/GenBank/DDBJ databases">
        <authorList>
            <consortium name="Lawrence Berkeley National Laboratory"/>
            <person name="Steindorff A."/>
            <person name="Hensen N."/>
            <person name="Bonometti L."/>
            <person name="Westerberg I."/>
            <person name="Brannstrom I.O."/>
            <person name="Guillou S."/>
            <person name="Cros-Aarteil S."/>
            <person name="Calhoun S."/>
            <person name="Haridas S."/>
            <person name="Kuo A."/>
            <person name="Mondo S."/>
            <person name="Pangilinan J."/>
            <person name="Riley R."/>
            <person name="Labutti K."/>
            <person name="Andreopoulos B."/>
            <person name="Lipzen A."/>
            <person name="Chen C."/>
            <person name="Yanf M."/>
            <person name="Daum C."/>
            <person name="Ng V."/>
            <person name="Clum A."/>
            <person name="Ohm R."/>
            <person name="Martin F."/>
            <person name="Silar P."/>
            <person name="Natvig D."/>
            <person name="Lalanne C."/>
            <person name="Gautier V."/>
            <person name="Ament-Velasquez S.L."/>
            <person name="Kruys A."/>
            <person name="Hutchinson M.I."/>
            <person name="Powell A.J."/>
            <person name="Barry K."/>
            <person name="Miller A.N."/>
            <person name="Grigoriev I.V."/>
            <person name="Debuchy R."/>
            <person name="Gladieux P."/>
            <person name="Thoren M.H."/>
            <person name="Johannesson H."/>
        </authorList>
    </citation>
    <scope>NUCLEOTIDE SEQUENCE</scope>
    <source>
        <strain evidence="11">CBS 731.68</strain>
    </source>
</reference>
<organism evidence="11 12">
    <name type="scientific">Parathielavia appendiculata</name>
    <dbReference type="NCBI Taxonomy" id="2587402"/>
    <lineage>
        <taxon>Eukaryota</taxon>
        <taxon>Fungi</taxon>
        <taxon>Dikarya</taxon>
        <taxon>Ascomycota</taxon>
        <taxon>Pezizomycotina</taxon>
        <taxon>Sordariomycetes</taxon>
        <taxon>Sordariomycetidae</taxon>
        <taxon>Sordariales</taxon>
        <taxon>Chaetomiaceae</taxon>
        <taxon>Parathielavia</taxon>
    </lineage>
</organism>
<evidence type="ECO:0000256" key="3">
    <source>
        <dbReference type="ARBA" id="ARBA00019617"/>
    </source>
</evidence>
<protein>
    <recommendedName>
        <fullName evidence="3 9">Mediator of RNA polymerase II transcription subunit 10</fullName>
    </recommendedName>
    <alternativeName>
        <fullName evidence="8 9">Mediator complex subunit 10</fullName>
    </alternativeName>
</protein>
<comment type="subunit">
    <text evidence="9">Component of the Mediator complex.</text>
</comment>
<evidence type="ECO:0000256" key="8">
    <source>
        <dbReference type="ARBA" id="ARBA00032004"/>
    </source>
</evidence>
<evidence type="ECO:0000256" key="5">
    <source>
        <dbReference type="ARBA" id="ARBA00023159"/>
    </source>
</evidence>
<dbReference type="PANTHER" id="PTHR13345:SF13">
    <property type="entry name" value="MEDIATOR OF RNA POLYMERASE II TRANSCRIPTION SUBUNIT 10"/>
    <property type="match status" value="1"/>
</dbReference>
<comment type="similarity">
    <text evidence="2 9">Belongs to the Mediator complex subunit 10 family.</text>
</comment>
<name>A0AAN6Z414_9PEZI</name>
<reference evidence="11" key="1">
    <citation type="journal article" date="2023" name="Mol. Phylogenet. Evol.">
        <title>Genome-scale phylogeny and comparative genomics of the fungal order Sordariales.</title>
        <authorList>
            <person name="Hensen N."/>
            <person name="Bonometti L."/>
            <person name="Westerberg I."/>
            <person name="Brannstrom I.O."/>
            <person name="Guillou S."/>
            <person name="Cros-Aarteil S."/>
            <person name="Calhoun S."/>
            <person name="Haridas S."/>
            <person name="Kuo A."/>
            <person name="Mondo S."/>
            <person name="Pangilinan J."/>
            <person name="Riley R."/>
            <person name="LaButti K."/>
            <person name="Andreopoulos B."/>
            <person name="Lipzen A."/>
            <person name="Chen C."/>
            <person name="Yan M."/>
            <person name="Daum C."/>
            <person name="Ng V."/>
            <person name="Clum A."/>
            <person name="Steindorff A."/>
            <person name="Ohm R.A."/>
            <person name="Martin F."/>
            <person name="Silar P."/>
            <person name="Natvig D.O."/>
            <person name="Lalanne C."/>
            <person name="Gautier V."/>
            <person name="Ament-Velasquez S.L."/>
            <person name="Kruys A."/>
            <person name="Hutchinson M.I."/>
            <person name="Powell A.J."/>
            <person name="Barry K."/>
            <person name="Miller A.N."/>
            <person name="Grigoriev I.V."/>
            <person name="Debuchy R."/>
            <person name="Gladieux P."/>
            <person name="Hiltunen Thoren M."/>
            <person name="Johannesson H."/>
        </authorList>
    </citation>
    <scope>NUCLEOTIDE SEQUENCE</scope>
    <source>
        <strain evidence="11">CBS 731.68</strain>
    </source>
</reference>
<keyword evidence="12" id="KW-1185">Reference proteome</keyword>
<evidence type="ECO:0000256" key="4">
    <source>
        <dbReference type="ARBA" id="ARBA00023015"/>
    </source>
</evidence>
<evidence type="ECO:0000313" key="12">
    <source>
        <dbReference type="Proteomes" id="UP001302602"/>
    </source>
</evidence>
<evidence type="ECO:0000256" key="6">
    <source>
        <dbReference type="ARBA" id="ARBA00023163"/>
    </source>
</evidence>
<keyword evidence="6 9" id="KW-0804">Transcription</keyword>
<evidence type="ECO:0000256" key="10">
    <source>
        <dbReference type="SAM" id="MobiDB-lite"/>
    </source>
</evidence>
<dbReference type="PANTHER" id="PTHR13345">
    <property type="entry name" value="MEDIATOR OF RNA POLYMERASE II TRANSCRIPTION SUBUNIT 10"/>
    <property type="match status" value="1"/>
</dbReference>
<feature type="region of interest" description="Disordered" evidence="10">
    <location>
        <begin position="141"/>
        <end position="169"/>
    </location>
</feature>
<comment type="subcellular location">
    <subcellularLocation>
        <location evidence="1 9">Nucleus</location>
    </subcellularLocation>
</comment>
<dbReference type="GO" id="GO:0016592">
    <property type="term" value="C:mediator complex"/>
    <property type="evidence" value="ECO:0007669"/>
    <property type="project" value="InterPro"/>
</dbReference>
<comment type="function">
    <text evidence="9">Component of the Mediator complex, a coactivator involved in the regulated transcription of nearly all RNA polymerase II-dependent genes. Mediator functions as a bridge to convey information from gene-specific regulatory proteins to the basal RNA polymerase II transcription machinery. Mediator is recruited to promoters by direct interactions with regulatory proteins and serves as a scaffold for the assembly of a functional preinitiation complex with RNA polymerase II and the general transcription factors.</text>
</comment>
<evidence type="ECO:0000313" key="11">
    <source>
        <dbReference type="EMBL" id="KAK4123294.1"/>
    </source>
</evidence>
<dbReference type="InterPro" id="IPR019145">
    <property type="entry name" value="Mediator_Med10"/>
</dbReference>
<gene>
    <name evidence="9" type="primary">MED10</name>
    <name evidence="11" type="ORF">N657DRAFT_646046</name>
</gene>
<evidence type="ECO:0000256" key="9">
    <source>
        <dbReference type="RuleBase" id="RU364146"/>
    </source>
</evidence>
<keyword evidence="4 9" id="KW-0805">Transcription regulation</keyword>
<evidence type="ECO:0000256" key="7">
    <source>
        <dbReference type="ARBA" id="ARBA00023242"/>
    </source>
</evidence>
<dbReference type="Pfam" id="PF09748">
    <property type="entry name" value="Med10"/>
    <property type="match status" value="1"/>
</dbReference>
<dbReference type="GO" id="GO:0003712">
    <property type="term" value="F:transcription coregulator activity"/>
    <property type="evidence" value="ECO:0007669"/>
    <property type="project" value="InterPro"/>
</dbReference>
<dbReference type="EMBL" id="MU853229">
    <property type="protein sequence ID" value="KAK4123294.1"/>
    <property type="molecule type" value="Genomic_DNA"/>
</dbReference>
<proteinExistence type="inferred from homology"/>
<dbReference type="GO" id="GO:0006357">
    <property type="term" value="P:regulation of transcription by RNA polymerase II"/>
    <property type="evidence" value="ECO:0007669"/>
    <property type="project" value="InterPro"/>
</dbReference>